<feature type="region of interest" description="Disordered" evidence="1">
    <location>
        <begin position="14"/>
        <end position="66"/>
    </location>
</feature>
<protein>
    <submittedName>
        <fullName evidence="2">Uncharacterized protein</fullName>
    </submittedName>
</protein>
<accession>A0ABD6EMG7</accession>
<dbReference type="EMBL" id="JBGFUD010003266">
    <property type="protein sequence ID" value="MFH4978514.1"/>
    <property type="molecule type" value="Genomic_DNA"/>
</dbReference>
<keyword evidence="3" id="KW-1185">Reference proteome</keyword>
<evidence type="ECO:0000313" key="3">
    <source>
        <dbReference type="Proteomes" id="UP001608902"/>
    </source>
</evidence>
<organism evidence="2 3">
    <name type="scientific">Gnathostoma spinigerum</name>
    <dbReference type="NCBI Taxonomy" id="75299"/>
    <lineage>
        <taxon>Eukaryota</taxon>
        <taxon>Metazoa</taxon>
        <taxon>Ecdysozoa</taxon>
        <taxon>Nematoda</taxon>
        <taxon>Chromadorea</taxon>
        <taxon>Rhabditida</taxon>
        <taxon>Spirurina</taxon>
        <taxon>Gnathostomatomorpha</taxon>
        <taxon>Gnathostomatoidea</taxon>
        <taxon>Gnathostomatidae</taxon>
        <taxon>Gnathostoma</taxon>
    </lineage>
</organism>
<dbReference type="AlphaFoldDB" id="A0ABD6EMG7"/>
<evidence type="ECO:0000313" key="2">
    <source>
        <dbReference type="EMBL" id="MFH4978514.1"/>
    </source>
</evidence>
<gene>
    <name evidence="2" type="ORF">AB6A40_005223</name>
</gene>
<name>A0ABD6EMG7_9BILA</name>
<sequence length="66" mass="7462">MNTMKNLICGRRLKKSKSVEGRRSHMNGSTYIPSSRTFDQTMAGTSREDQHKRRSVMATLGLQTST</sequence>
<comment type="caution">
    <text evidence="2">The sequence shown here is derived from an EMBL/GenBank/DDBJ whole genome shotgun (WGS) entry which is preliminary data.</text>
</comment>
<proteinExistence type="predicted"/>
<reference evidence="2 3" key="1">
    <citation type="submission" date="2024-08" db="EMBL/GenBank/DDBJ databases">
        <title>Gnathostoma spinigerum genome.</title>
        <authorList>
            <person name="Gonzalez-Bertolin B."/>
            <person name="Monzon S."/>
            <person name="Zaballos A."/>
            <person name="Jimenez P."/>
            <person name="Dekumyoy P."/>
            <person name="Varona S."/>
            <person name="Cuesta I."/>
            <person name="Sumanam S."/>
            <person name="Adisakwattana P."/>
            <person name="Gasser R.B."/>
            <person name="Hernandez-Gonzalez A."/>
            <person name="Young N.D."/>
            <person name="Perteguer M.J."/>
        </authorList>
    </citation>
    <scope>NUCLEOTIDE SEQUENCE [LARGE SCALE GENOMIC DNA]</scope>
    <source>
        <strain evidence="2">AL3</strain>
        <tissue evidence="2">Liver</tissue>
    </source>
</reference>
<feature type="compositionally biased region" description="Polar residues" evidence="1">
    <location>
        <begin position="26"/>
        <end position="44"/>
    </location>
</feature>
<dbReference type="Proteomes" id="UP001608902">
    <property type="component" value="Unassembled WGS sequence"/>
</dbReference>
<evidence type="ECO:0000256" key="1">
    <source>
        <dbReference type="SAM" id="MobiDB-lite"/>
    </source>
</evidence>